<dbReference type="Proteomes" id="UP001515480">
    <property type="component" value="Unassembled WGS sequence"/>
</dbReference>
<dbReference type="AlphaFoldDB" id="A0AB34JRD2"/>
<dbReference type="InterPro" id="IPR029063">
    <property type="entry name" value="SAM-dependent_MTases_sf"/>
</dbReference>
<evidence type="ECO:0000313" key="2">
    <source>
        <dbReference type="EMBL" id="KAL1524646.1"/>
    </source>
</evidence>
<organism evidence="2 3">
    <name type="scientific">Prymnesium parvum</name>
    <name type="common">Toxic golden alga</name>
    <dbReference type="NCBI Taxonomy" id="97485"/>
    <lineage>
        <taxon>Eukaryota</taxon>
        <taxon>Haptista</taxon>
        <taxon>Haptophyta</taxon>
        <taxon>Prymnesiophyceae</taxon>
        <taxon>Prymnesiales</taxon>
        <taxon>Prymnesiaceae</taxon>
        <taxon>Prymnesium</taxon>
    </lineage>
</organism>
<feature type="signal peptide" evidence="1">
    <location>
        <begin position="1"/>
        <end position="21"/>
    </location>
</feature>
<comment type="caution">
    <text evidence="2">The sequence shown here is derived from an EMBL/GenBank/DDBJ whole genome shotgun (WGS) entry which is preliminary data.</text>
</comment>
<dbReference type="EMBL" id="JBGBPQ010000005">
    <property type="protein sequence ID" value="KAL1524646.1"/>
    <property type="molecule type" value="Genomic_DNA"/>
</dbReference>
<dbReference type="Gene3D" id="3.40.50.150">
    <property type="entry name" value="Vaccinia Virus protein VP39"/>
    <property type="match status" value="1"/>
</dbReference>
<gene>
    <name evidence="2" type="ORF">AB1Y20_019533</name>
</gene>
<protein>
    <submittedName>
        <fullName evidence="2">Uncharacterized protein</fullName>
    </submittedName>
</protein>
<sequence length="335" mass="36037">MPVNAPFRMSFPIAAALLVASAPPAPEGPADASSARTPGAVKIFRQLCATSNLLLVDGLQNASGRRFPQLAHVEHALSLLERTIAVGVPPHRTPLLAKGLMTSPFVRKQATCYTALLGTLARPPRSHTTVCETGFGLPAPFSYVSLALSVTSFLSALPADSRYVAFDVQGSSAPVQTTSMRHPSQFSAHQRFALTAKLLNETMFPGKLDIHYGPSATTLPLYMAQHPAMKCDLLSIDGLHNVDDVMRDWAIFRRRLRGGALVFIDNSKPQGKLGFDRTAPTAWSRLLATREVRPVGCKVHKGKDLNTTGKTSGGMFCVGEFVGQTPRVPPKKTNA</sequence>
<name>A0AB34JRD2_PRYPA</name>
<accession>A0AB34JRD2</accession>
<proteinExistence type="predicted"/>
<reference evidence="2 3" key="1">
    <citation type="journal article" date="2024" name="Science">
        <title>Giant polyketide synthase enzymes in the biosynthesis of giant marine polyether toxins.</title>
        <authorList>
            <person name="Fallon T.R."/>
            <person name="Shende V.V."/>
            <person name="Wierzbicki I.H."/>
            <person name="Pendleton A.L."/>
            <person name="Watervoot N.F."/>
            <person name="Auber R.P."/>
            <person name="Gonzalez D.J."/>
            <person name="Wisecaver J.H."/>
            <person name="Moore B.S."/>
        </authorList>
    </citation>
    <scope>NUCLEOTIDE SEQUENCE [LARGE SCALE GENOMIC DNA]</scope>
    <source>
        <strain evidence="2 3">12B1</strain>
    </source>
</reference>
<keyword evidence="1" id="KW-0732">Signal</keyword>
<keyword evidence="3" id="KW-1185">Reference proteome</keyword>
<evidence type="ECO:0000256" key="1">
    <source>
        <dbReference type="SAM" id="SignalP"/>
    </source>
</evidence>
<feature type="chain" id="PRO_5044279150" evidence="1">
    <location>
        <begin position="22"/>
        <end position="335"/>
    </location>
</feature>
<evidence type="ECO:0000313" key="3">
    <source>
        <dbReference type="Proteomes" id="UP001515480"/>
    </source>
</evidence>
<dbReference type="Pfam" id="PF13578">
    <property type="entry name" value="Methyltransf_24"/>
    <property type="match status" value="1"/>
</dbReference>